<dbReference type="Gene3D" id="2.30.30.40">
    <property type="entry name" value="SH3 Domains"/>
    <property type="match status" value="1"/>
</dbReference>
<proteinExistence type="predicted"/>
<evidence type="ECO:0000313" key="2">
    <source>
        <dbReference type="Proteomes" id="UP000217257"/>
    </source>
</evidence>
<sequence>MKTVLLTLLLAAAGEDAGVLPKVYVQGSSVNLRKEPSKDAEVLVKAPIGTECSVTDTAAAEWMKVRCGDYEGYAAVSLVAPEKPSVETLRAEAKNPMLTPEHREESALRAALLAPEDAELPKLLGELFFERNFKLLAGFKGTGASKRTFSTYCGLRGANVCILEVAGGFLRDVKIRVETRKDLFIIAVKDPENVTIYRGKHQLDPETTKLTMDVLERNSFPSTPVMDKALFAGVEDVDVRNADLPFGRFVLDDASHALLNGVPSAWSLLKQDGEGRFWTPINDCLKTPYLLEFVPDIHGRWMMLREKGAEGRETFWITSVSKRENELQLSLAKTYGNDMTRMVFKLPEGRKDIGYLNDVAYTFKLRRYPAQHDNCKEGGP</sequence>
<name>A0A250JL66_9BACT</name>
<evidence type="ECO:0000313" key="1">
    <source>
        <dbReference type="EMBL" id="ATB44378.1"/>
    </source>
</evidence>
<evidence type="ECO:0008006" key="3">
    <source>
        <dbReference type="Google" id="ProtNLM"/>
    </source>
</evidence>
<dbReference type="KEGG" id="cfus:CYFUS_009865"/>
<reference evidence="1 2" key="1">
    <citation type="submission" date="2017-06" db="EMBL/GenBank/DDBJ databases">
        <title>Sequencing and comparative analysis of myxobacterial genomes.</title>
        <authorList>
            <person name="Rupp O."/>
            <person name="Goesmann A."/>
            <person name="Sogaard-Andersen L."/>
        </authorList>
    </citation>
    <scope>NUCLEOTIDE SEQUENCE [LARGE SCALE GENOMIC DNA]</scope>
    <source>
        <strain evidence="1 2">DSM 52655</strain>
    </source>
</reference>
<accession>A0A250JL66</accession>
<protein>
    <recommendedName>
        <fullName evidence="3">SH3b domain-containing protein</fullName>
    </recommendedName>
</protein>
<dbReference type="RefSeq" id="WP_095991670.1">
    <property type="nucleotide sequence ID" value="NZ_CP022098.1"/>
</dbReference>
<dbReference type="EMBL" id="CP022098">
    <property type="protein sequence ID" value="ATB44378.1"/>
    <property type="molecule type" value="Genomic_DNA"/>
</dbReference>
<dbReference type="Proteomes" id="UP000217257">
    <property type="component" value="Chromosome"/>
</dbReference>
<organism evidence="1 2">
    <name type="scientific">Cystobacter fuscus</name>
    <dbReference type="NCBI Taxonomy" id="43"/>
    <lineage>
        <taxon>Bacteria</taxon>
        <taxon>Pseudomonadati</taxon>
        <taxon>Myxococcota</taxon>
        <taxon>Myxococcia</taxon>
        <taxon>Myxococcales</taxon>
        <taxon>Cystobacterineae</taxon>
        <taxon>Archangiaceae</taxon>
        <taxon>Cystobacter</taxon>
    </lineage>
</organism>
<dbReference type="AlphaFoldDB" id="A0A250JL66"/>
<gene>
    <name evidence="1" type="ORF">CYFUS_009865</name>
</gene>